<comment type="caution">
    <text evidence="2">The sequence shown here is derived from an EMBL/GenBank/DDBJ whole genome shotgun (WGS) entry which is preliminary data.</text>
</comment>
<feature type="region of interest" description="Disordered" evidence="1">
    <location>
        <begin position="164"/>
        <end position="198"/>
    </location>
</feature>
<dbReference type="Proteomes" id="UP000827721">
    <property type="component" value="Unassembled WGS sequence"/>
</dbReference>
<accession>A0ABQ8I1K6</accession>
<sequence length="219" mass="23941">MGTCVSVHKSTDMKVAVQIESSIEEEDNTAKKHKPHITGDGFFPQTSAIGNLASFRDFSSKEDLFFDSQPWLESDCEDYLSVNGDTPSCGNSPIHQKSFIVAATPPEKILYVDSVAPNCIPEPSSTDVKRQLIELFRESFGDDAAADLQLQGQQKAKPTIVDFPSKPASPYESVPNSVCSSETTAYRGSRTPKKNKAAQSAPCCIPSLMRNLSFAERKK</sequence>
<organism evidence="2 3">
    <name type="scientific">Xanthoceras sorbifolium</name>
    <dbReference type="NCBI Taxonomy" id="99658"/>
    <lineage>
        <taxon>Eukaryota</taxon>
        <taxon>Viridiplantae</taxon>
        <taxon>Streptophyta</taxon>
        <taxon>Embryophyta</taxon>
        <taxon>Tracheophyta</taxon>
        <taxon>Spermatophyta</taxon>
        <taxon>Magnoliopsida</taxon>
        <taxon>eudicotyledons</taxon>
        <taxon>Gunneridae</taxon>
        <taxon>Pentapetalae</taxon>
        <taxon>rosids</taxon>
        <taxon>malvids</taxon>
        <taxon>Sapindales</taxon>
        <taxon>Sapindaceae</taxon>
        <taxon>Xanthoceroideae</taxon>
        <taxon>Xanthoceras</taxon>
    </lineage>
</organism>
<feature type="compositionally biased region" description="Polar residues" evidence="1">
    <location>
        <begin position="174"/>
        <end position="186"/>
    </location>
</feature>
<reference evidence="2 3" key="1">
    <citation type="submission" date="2021-02" db="EMBL/GenBank/DDBJ databases">
        <title>Plant Genome Project.</title>
        <authorList>
            <person name="Zhang R.-G."/>
        </authorList>
    </citation>
    <scope>NUCLEOTIDE SEQUENCE [LARGE SCALE GENOMIC DNA]</scope>
    <source>
        <tissue evidence="2">Leaves</tissue>
    </source>
</reference>
<evidence type="ECO:0000256" key="1">
    <source>
        <dbReference type="SAM" id="MobiDB-lite"/>
    </source>
</evidence>
<protein>
    <submittedName>
        <fullName evidence="2">Uncharacterized protein</fullName>
    </submittedName>
</protein>
<gene>
    <name evidence="2" type="ORF">JRO89_XS05G0112100</name>
</gene>
<name>A0ABQ8I1K6_9ROSI</name>
<dbReference type="InterPro" id="IPR038947">
    <property type="entry name" value="At3g27210-like"/>
</dbReference>
<dbReference type="PANTHER" id="PTHR34280">
    <property type="entry name" value="OS01G0920100 PROTEIN"/>
    <property type="match status" value="1"/>
</dbReference>
<dbReference type="PANTHER" id="PTHR34280:SF15">
    <property type="entry name" value="TRANSCRIPTION FACTOR"/>
    <property type="match status" value="1"/>
</dbReference>
<proteinExistence type="predicted"/>
<evidence type="ECO:0000313" key="2">
    <source>
        <dbReference type="EMBL" id="KAH7570476.1"/>
    </source>
</evidence>
<keyword evidence="3" id="KW-1185">Reference proteome</keyword>
<dbReference type="EMBL" id="JAFEMO010000005">
    <property type="protein sequence ID" value="KAH7570476.1"/>
    <property type="molecule type" value="Genomic_DNA"/>
</dbReference>
<evidence type="ECO:0000313" key="3">
    <source>
        <dbReference type="Proteomes" id="UP000827721"/>
    </source>
</evidence>